<dbReference type="PROSITE" id="PS51257">
    <property type="entry name" value="PROKAR_LIPOPROTEIN"/>
    <property type="match status" value="1"/>
</dbReference>
<keyword evidence="3" id="KW-1185">Reference proteome</keyword>
<comment type="caution">
    <text evidence="2">The sequence shown here is derived from an EMBL/GenBank/DDBJ whole genome shotgun (WGS) entry which is preliminary data.</text>
</comment>
<sequence length="140" mass="14533">MNHLTRIAAATLTGLACLAAQAQTDTCTQLAGKSQCFTFNYGMGGSNSYTATFGADGSFTFPDVAGTTGTYTCYGNGLTDVSYAYGGFEAQSWYGVAGRRGKTMKGNGKAPDSGYMYTFTSVAGACAPVANRAPSSRQDR</sequence>
<protein>
    <submittedName>
        <fullName evidence="2">Uncharacterized protein</fullName>
    </submittedName>
</protein>
<dbReference type="Proteomes" id="UP000678374">
    <property type="component" value="Unassembled WGS sequence"/>
</dbReference>
<reference evidence="2" key="1">
    <citation type="submission" date="2021-04" db="EMBL/GenBank/DDBJ databases">
        <title>The genome sequence of Ideonella sp. 4Y11.</title>
        <authorList>
            <person name="Liu Y."/>
        </authorList>
    </citation>
    <scope>NUCLEOTIDE SEQUENCE</scope>
    <source>
        <strain evidence="2">4Y11</strain>
    </source>
</reference>
<dbReference type="RefSeq" id="WP_210800378.1">
    <property type="nucleotide sequence ID" value="NZ_JAGQDE010000002.1"/>
</dbReference>
<organism evidence="2 3">
    <name type="scientific">Ideonella aquatica</name>
    <dbReference type="NCBI Taxonomy" id="2824119"/>
    <lineage>
        <taxon>Bacteria</taxon>
        <taxon>Pseudomonadati</taxon>
        <taxon>Pseudomonadota</taxon>
        <taxon>Betaproteobacteria</taxon>
        <taxon>Burkholderiales</taxon>
        <taxon>Sphaerotilaceae</taxon>
        <taxon>Ideonella</taxon>
    </lineage>
</organism>
<evidence type="ECO:0000313" key="3">
    <source>
        <dbReference type="Proteomes" id="UP000678374"/>
    </source>
</evidence>
<keyword evidence="1" id="KW-0732">Signal</keyword>
<name>A0A940YD28_9BURK</name>
<evidence type="ECO:0000313" key="2">
    <source>
        <dbReference type="EMBL" id="MBQ0957978.1"/>
    </source>
</evidence>
<dbReference type="AlphaFoldDB" id="A0A940YD28"/>
<accession>A0A940YD28</accession>
<dbReference type="EMBL" id="JAGQDE010000002">
    <property type="protein sequence ID" value="MBQ0957978.1"/>
    <property type="molecule type" value="Genomic_DNA"/>
</dbReference>
<gene>
    <name evidence="2" type="ORF">KAK06_03305</name>
</gene>
<feature type="chain" id="PRO_5036760665" evidence="1">
    <location>
        <begin position="23"/>
        <end position="140"/>
    </location>
</feature>
<proteinExistence type="predicted"/>
<evidence type="ECO:0000256" key="1">
    <source>
        <dbReference type="SAM" id="SignalP"/>
    </source>
</evidence>
<feature type="signal peptide" evidence="1">
    <location>
        <begin position="1"/>
        <end position="22"/>
    </location>
</feature>